<dbReference type="EMBL" id="CM055748">
    <property type="protein sequence ID" value="KAJ7995537.1"/>
    <property type="molecule type" value="Genomic_DNA"/>
</dbReference>
<reference evidence="1" key="1">
    <citation type="submission" date="2021-05" db="EMBL/GenBank/DDBJ databases">
        <authorList>
            <person name="Pan Q."/>
            <person name="Jouanno E."/>
            <person name="Zahm M."/>
            <person name="Klopp C."/>
            <person name="Cabau C."/>
            <person name="Louis A."/>
            <person name="Berthelot C."/>
            <person name="Parey E."/>
            <person name="Roest Crollius H."/>
            <person name="Montfort J."/>
            <person name="Robinson-Rechavi M."/>
            <person name="Bouchez O."/>
            <person name="Lampietro C."/>
            <person name="Lopez Roques C."/>
            <person name="Donnadieu C."/>
            <person name="Postlethwait J."/>
            <person name="Bobe J."/>
            <person name="Dillon D."/>
            <person name="Chandos A."/>
            <person name="von Hippel F."/>
            <person name="Guiguen Y."/>
        </authorList>
    </citation>
    <scope>NUCLEOTIDE SEQUENCE</scope>
    <source>
        <strain evidence="1">YG-Jan2019</strain>
    </source>
</reference>
<accession>A0ACC2FW57</accession>
<protein>
    <submittedName>
        <fullName evidence="1">Uncharacterized protein</fullName>
    </submittedName>
</protein>
<name>A0ACC2FW57_DALPE</name>
<evidence type="ECO:0000313" key="1">
    <source>
        <dbReference type="EMBL" id="KAJ7995537.1"/>
    </source>
</evidence>
<proteinExistence type="predicted"/>
<gene>
    <name evidence="1" type="ORF">DPEC_G00245610</name>
</gene>
<comment type="caution">
    <text evidence="1">The sequence shown here is derived from an EMBL/GenBank/DDBJ whole genome shotgun (WGS) entry which is preliminary data.</text>
</comment>
<sequence length="113" mass="12714">MRPQADGRLVASRLSLSIVYPSIRESDTMAPEVAWQRSFRHPSASVRGHVADLTPLEIAVTSKLLLRSFEQGRLVVEDHKSTSSNGLDGRPRQGFLKSKSWYQKLLGLERLIK</sequence>
<evidence type="ECO:0000313" key="2">
    <source>
        <dbReference type="Proteomes" id="UP001157502"/>
    </source>
</evidence>
<keyword evidence="2" id="KW-1185">Reference proteome</keyword>
<dbReference type="Proteomes" id="UP001157502">
    <property type="component" value="Chromosome 21"/>
</dbReference>
<organism evidence="1 2">
    <name type="scientific">Dallia pectoralis</name>
    <name type="common">Alaska blackfish</name>
    <dbReference type="NCBI Taxonomy" id="75939"/>
    <lineage>
        <taxon>Eukaryota</taxon>
        <taxon>Metazoa</taxon>
        <taxon>Chordata</taxon>
        <taxon>Craniata</taxon>
        <taxon>Vertebrata</taxon>
        <taxon>Euteleostomi</taxon>
        <taxon>Actinopterygii</taxon>
        <taxon>Neopterygii</taxon>
        <taxon>Teleostei</taxon>
        <taxon>Protacanthopterygii</taxon>
        <taxon>Esociformes</taxon>
        <taxon>Umbridae</taxon>
        <taxon>Dallia</taxon>
    </lineage>
</organism>